<dbReference type="InterPro" id="IPR036691">
    <property type="entry name" value="Endo/exonu/phosph_ase_sf"/>
</dbReference>
<dbReference type="InParanoid" id="A0A6P9EQ08"/>
<dbReference type="Pfam" id="PF14392">
    <property type="entry name" value="zf-CCHC_4"/>
    <property type="match status" value="1"/>
</dbReference>
<evidence type="ECO:0000313" key="3">
    <source>
        <dbReference type="Proteomes" id="UP000235220"/>
    </source>
</evidence>
<accession>A0A6P9EQ08</accession>
<evidence type="ECO:0000259" key="2">
    <source>
        <dbReference type="PROSITE" id="PS50878"/>
    </source>
</evidence>
<keyword evidence="3" id="KW-1185">Reference proteome</keyword>
<evidence type="ECO:0000256" key="1">
    <source>
        <dbReference type="SAM" id="MobiDB-lite"/>
    </source>
</evidence>
<dbReference type="Gene3D" id="3.60.10.10">
    <property type="entry name" value="Endonuclease/exonuclease/phosphatase"/>
    <property type="match status" value="1"/>
</dbReference>
<name>A0A6P9EQ08_JUGRE</name>
<dbReference type="PANTHER" id="PTHR46890">
    <property type="entry name" value="NON-LTR RETROLELEMENT REVERSE TRANSCRIPTASE-LIKE PROTEIN-RELATED"/>
    <property type="match status" value="1"/>
</dbReference>
<dbReference type="InterPro" id="IPR052343">
    <property type="entry name" value="Retrotransposon-Effector_Assoc"/>
</dbReference>
<reference evidence="4" key="1">
    <citation type="submission" date="2025-08" db="UniProtKB">
        <authorList>
            <consortium name="RefSeq"/>
        </authorList>
    </citation>
    <scope>IDENTIFICATION</scope>
    <source>
        <tissue evidence="4">Leaves</tissue>
    </source>
</reference>
<protein>
    <submittedName>
        <fullName evidence="4">Uncharacterized protein LOC109020982</fullName>
    </submittedName>
</protein>
<dbReference type="Pfam" id="PF00078">
    <property type="entry name" value="RVT_1"/>
    <property type="match status" value="1"/>
</dbReference>
<feature type="region of interest" description="Disordered" evidence="1">
    <location>
        <begin position="337"/>
        <end position="377"/>
    </location>
</feature>
<dbReference type="CDD" id="cd01650">
    <property type="entry name" value="RT_nLTR_like"/>
    <property type="match status" value="1"/>
</dbReference>
<dbReference type="InterPro" id="IPR025836">
    <property type="entry name" value="Zn_knuckle_CX2CX4HX4C"/>
</dbReference>
<dbReference type="Pfam" id="PF14111">
    <property type="entry name" value="DUF4283"/>
    <property type="match status" value="1"/>
</dbReference>
<dbReference type="Pfam" id="PF13966">
    <property type="entry name" value="zf-RVT"/>
    <property type="match status" value="1"/>
</dbReference>
<dbReference type="SUPFAM" id="SSF56219">
    <property type="entry name" value="DNase I-like"/>
    <property type="match status" value="1"/>
</dbReference>
<dbReference type="GeneID" id="109020982"/>
<gene>
    <name evidence="4" type="primary">LOC109020982</name>
</gene>
<dbReference type="KEGG" id="jre:109020982"/>
<organism evidence="3 4">
    <name type="scientific">Juglans regia</name>
    <name type="common">English walnut</name>
    <dbReference type="NCBI Taxonomy" id="51240"/>
    <lineage>
        <taxon>Eukaryota</taxon>
        <taxon>Viridiplantae</taxon>
        <taxon>Streptophyta</taxon>
        <taxon>Embryophyta</taxon>
        <taxon>Tracheophyta</taxon>
        <taxon>Spermatophyta</taxon>
        <taxon>Magnoliopsida</taxon>
        <taxon>eudicotyledons</taxon>
        <taxon>Gunneridae</taxon>
        <taxon>Pentapetalae</taxon>
        <taxon>rosids</taxon>
        <taxon>fabids</taxon>
        <taxon>Fagales</taxon>
        <taxon>Juglandaceae</taxon>
        <taxon>Juglans</taxon>
    </lineage>
</organism>
<dbReference type="PANTHER" id="PTHR46890:SF48">
    <property type="entry name" value="RNA-DIRECTED DNA POLYMERASE"/>
    <property type="match status" value="1"/>
</dbReference>
<dbReference type="InterPro" id="IPR043502">
    <property type="entry name" value="DNA/RNA_pol_sf"/>
</dbReference>
<proteinExistence type="predicted"/>
<dbReference type="InterPro" id="IPR025558">
    <property type="entry name" value="DUF4283"/>
</dbReference>
<dbReference type="Proteomes" id="UP000235220">
    <property type="component" value="Chromosome 3"/>
</dbReference>
<dbReference type="RefSeq" id="XP_035544642.1">
    <property type="nucleotide sequence ID" value="XM_035688749.1"/>
</dbReference>
<dbReference type="PROSITE" id="PS50878">
    <property type="entry name" value="RT_POL"/>
    <property type="match status" value="1"/>
</dbReference>
<dbReference type="InterPro" id="IPR000477">
    <property type="entry name" value="RT_dom"/>
</dbReference>
<dbReference type="SUPFAM" id="SSF56672">
    <property type="entry name" value="DNA/RNA polymerases"/>
    <property type="match status" value="1"/>
</dbReference>
<feature type="region of interest" description="Disordered" evidence="1">
    <location>
        <begin position="248"/>
        <end position="274"/>
    </location>
</feature>
<feature type="compositionally biased region" description="Basic and acidic residues" evidence="1">
    <location>
        <begin position="264"/>
        <end position="274"/>
    </location>
</feature>
<dbReference type="OrthoDB" id="428918at2759"/>
<dbReference type="InterPro" id="IPR026960">
    <property type="entry name" value="RVT-Znf"/>
</dbReference>
<evidence type="ECO:0000313" key="4">
    <source>
        <dbReference type="RefSeq" id="XP_035544642.1"/>
    </source>
</evidence>
<feature type="domain" description="Reverse transcriptase" evidence="2">
    <location>
        <begin position="820"/>
        <end position="1102"/>
    </location>
</feature>
<sequence>MTEELTRQWKNFKLTEQESTEMVLPSDTMEMAMHQGKFCLLGMIIAEKPINKEAFRNTMIKVWRSEGWVQFTEVGENRFLIEFNKDEDRQRVIKGRPWSFDRWLLCLHAFEGNMPVNDIQFTREEFWLQVHNMPLGTMTEEVGKQIGKNVGKVLKVHSDDRGIGWGKFMRIRVEMYITKALMRGMFLTFDGRKTWVQFKYERLPTFCLKCGVIRHNGKSCQSSPKASPQNQYGVWLRAPAAKEGDINQKRYGHDSSQQTSGADHSWRNDGKVGDEVNLGKAVSKEGFKDPINTSDPIQENCVFLQPTKETSADLVESLMATDTQLPKVNVTLMDLEGDTGLPTLKEDPTPTREVQQKSPPKPGPSKRDSSLKNYEPNSDLRPRLILLTNSSRIKPRFWQLPKREPLGKEEPERSAMLICFLSLKSKLPSFVFLMETKCKRHKVECVKRLIKFDNSFVIDCKGFSGGLAFLWKNDVEAEVHSYSQNHISLMVKGAKEREDWLLTGFYGSPVTARRQSSWKLLQAINPVHPLGWLCIGDFNEILFIGDKSGGAVRAFNQIESFRDTVELCGLSDLGFVGNKFTWSNGRHGASFTKEMLDRAFGNSSWMDLFPSHKVYTLPALSSDHCPIFVTMEKQVTDSLKCDKPFRFEAGWSLNGECHNILEEVWTKPRMANNKLNFVAEGLRHCKDKLLLWSRYRRGNFKRDLKTKMAQLSDLQISNTGFLTENIKQLQKELDGILDAENNLFTSSQPTNFDLCLENLAPRVSGDMNSMLIKPYSPKEIEEALFQMNGLSSPGPDGFPAAFYQQHWSTVGSQVCVAALFVLNSKGSIAEINSTFITLIPKKKTPLKVSDFRPISLCNVLYKVISKAIANRLKKILPLIISPHQSAFIPERLITDNVIVAFETLHTMKCKLKGKEGYMALKLDMSKAYDRIEWGFLRAVLSKMGFNSLWIDLVMGCVDTVSYAILVNGCPQEVFHPSRGIRQGDPLSPYFFILCAEALSNLIGKAEERGLIHGVPVGRGQLRVSHLFFADDSLIFCKANALEWGRLFGLLKVYEDASGQRLNIEKTSIIFSKNTLRVTQSYILEIAGMKSALPYENYLGLPSVVGRAKHKAFQGILDKVRMKLSSYTVKLLSQAGREIFIKAVVQTLPTYTMSVFKLPNSFLKAINSVLQNYWWGQQQKENKIHWVSWSKLGKAKDAGGMGFRDLEYFNKAMLAKQCWRLIQNPHSLAAKVLKAKYFKHSDFQSAKLGASPSFIWRSFIVARPVIFEGSVWRVGTGENIHIWQHKWLHTSHHNMVLSDVKVLDRRAKVADLIDSNSKSWKRDLVNQIFDGGEAEAIIRIPISSLNSKDKLIWKGTHKGCFSVRSAYHMMKERDFANQGQSSFYGQFKKVWQQIWHSNVPPSDKVFLWRACLDALPTQSKLFQKRIVDNPLCPICNLEEENVVHVL</sequence>